<evidence type="ECO:0000259" key="1">
    <source>
        <dbReference type="Pfam" id="PF13649"/>
    </source>
</evidence>
<feature type="domain" description="Methyltransferase" evidence="1">
    <location>
        <begin position="41"/>
        <end position="140"/>
    </location>
</feature>
<evidence type="ECO:0000313" key="2">
    <source>
        <dbReference type="EMBL" id="MBM6923587.1"/>
    </source>
</evidence>
<protein>
    <submittedName>
        <fullName evidence="2">Class I SAM-dependent methyltransferase</fullName>
    </submittedName>
</protein>
<reference evidence="2 3" key="1">
    <citation type="journal article" date="2021" name="Sci. Rep.">
        <title>The distribution of antibiotic resistance genes in chicken gut microbiota commensals.</title>
        <authorList>
            <person name="Juricova H."/>
            <person name="Matiasovicova J."/>
            <person name="Kubasova T."/>
            <person name="Cejkova D."/>
            <person name="Rychlik I."/>
        </authorList>
    </citation>
    <scope>NUCLEOTIDE SEQUENCE [LARGE SCALE GENOMIC DNA]</scope>
    <source>
        <strain evidence="2 3">An564</strain>
    </source>
</reference>
<dbReference type="RefSeq" id="WP_204721072.1">
    <property type="nucleotide sequence ID" value="NZ_JACSNR010000007.1"/>
</dbReference>
<dbReference type="PANTHER" id="PTHR43591">
    <property type="entry name" value="METHYLTRANSFERASE"/>
    <property type="match status" value="1"/>
</dbReference>
<dbReference type="InterPro" id="IPR041698">
    <property type="entry name" value="Methyltransf_25"/>
</dbReference>
<sequence>MHGYGSFAKYYDQLTQNISYGERAAYFDAIIKQNMDSASVVADLACGTGSLSFELADLGYDVVGVELSEDMLSVAMQKKMERPDLPFTNPLFVCQDLCELELYSPVDAAVCALDSINHITEPESVRKMFRKVGEYVRPGGLFVFDVNTEYKHRQVLGNETFVYDTDEVYCVWQNTLEDGLLVTIDLDFFVYDEENDCYYRESDSFAERAYSHDFLCTLLAENGFELVTVYGDDSFDPAGETTQRAIYVAKKTGKEN</sequence>
<dbReference type="PANTHER" id="PTHR43591:SF110">
    <property type="entry name" value="RHODANESE DOMAIN-CONTAINING PROTEIN"/>
    <property type="match status" value="1"/>
</dbReference>
<keyword evidence="2" id="KW-0489">Methyltransferase</keyword>
<dbReference type="SUPFAM" id="SSF53335">
    <property type="entry name" value="S-adenosyl-L-methionine-dependent methyltransferases"/>
    <property type="match status" value="1"/>
</dbReference>
<dbReference type="GO" id="GO:0008168">
    <property type="term" value="F:methyltransferase activity"/>
    <property type="evidence" value="ECO:0007669"/>
    <property type="project" value="UniProtKB-KW"/>
</dbReference>
<dbReference type="Proteomes" id="UP000724149">
    <property type="component" value="Unassembled WGS sequence"/>
</dbReference>
<dbReference type="InterPro" id="IPR029063">
    <property type="entry name" value="SAM-dependent_MTases_sf"/>
</dbReference>
<dbReference type="Gene3D" id="2.20.25.110">
    <property type="entry name" value="S-adenosyl-L-methionine-dependent methyltransferases"/>
    <property type="match status" value="1"/>
</dbReference>
<dbReference type="CDD" id="cd02440">
    <property type="entry name" value="AdoMet_MTases"/>
    <property type="match status" value="1"/>
</dbReference>
<evidence type="ECO:0000313" key="3">
    <source>
        <dbReference type="Proteomes" id="UP000724149"/>
    </source>
</evidence>
<dbReference type="Gene3D" id="3.40.50.150">
    <property type="entry name" value="Vaccinia Virus protein VP39"/>
    <property type="match status" value="1"/>
</dbReference>
<gene>
    <name evidence="2" type="ORF">H9X81_07795</name>
</gene>
<dbReference type="Pfam" id="PF13649">
    <property type="entry name" value="Methyltransf_25"/>
    <property type="match status" value="1"/>
</dbReference>
<organism evidence="2 3">
    <name type="scientific">Hydrogenoanaerobacterium saccharovorans</name>
    <dbReference type="NCBI Taxonomy" id="474960"/>
    <lineage>
        <taxon>Bacteria</taxon>
        <taxon>Bacillati</taxon>
        <taxon>Bacillota</taxon>
        <taxon>Clostridia</taxon>
        <taxon>Eubacteriales</taxon>
        <taxon>Oscillospiraceae</taxon>
        <taxon>Hydrogenoanaerobacterium</taxon>
    </lineage>
</organism>
<dbReference type="EMBL" id="JACSNR010000007">
    <property type="protein sequence ID" value="MBM6923587.1"/>
    <property type="molecule type" value="Genomic_DNA"/>
</dbReference>
<keyword evidence="2" id="KW-0808">Transferase</keyword>
<keyword evidence="3" id="KW-1185">Reference proteome</keyword>
<name>A0ABS2GM73_9FIRM</name>
<accession>A0ABS2GM73</accession>
<proteinExistence type="predicted"/>
<dbReference type="GO" id="GO:0032259">
    <property type="term" value="P:methylation"/>
    <property type="evidence" value="ECO:0007669"/>
    <property type="project" value="UniProtKB-KW"/>
</dbReference>
<comment type="caution">
    <text evidence="2">The sequence shown here is derived from an EMBL/GenBank/DDBJ whole genome shotgun (WGS) entry which is preliminary data.</text>
</comment>